<gene>
    <name evidence="2" type="ORF">JF72_13860</name>
</gene>
<dbReference type="Proteomes" id="UP000033682">
    <property type="component" value="Unassembled WGS sequence"/>
</dbReference>
<evidence type="ECO:0000259" key="1">
    <source>
        <dbReference type="Pfam" id="PF03819"/>
    </source>
</evidence>
<dbReference type="RefSeq" id="WP_046308002.1">
    <property type="nucleotide sequence ID" value="NZ_KQ034000.1"/>
</dbReference>
<sequence length="99" mass="11534">MKKLVRDKIPEFATEATYRELPKEEIEPALKNKLIEETQEVVEAKTEDNLIEELGDVYEVLTAYLKFKGVSQEEFLKLVATKRDYKGGFTKFLEMTIED</sequence>
<protein>
    <recommendedName>
        <fullName evidence="1">NTP pyrophosphohydrolase MazG-like domain-containing protein</fullName>
    </recommendedName>
</protein>
<dbReference type="EMBL" id="JXLG01000010">
    <property type="protein sequence ID" value="KJY60076.1"/>
    <property type="molecule type" value="Genomic_DNA"/>
</dbReference>
<dbReference type="CDD" id="cd11532">
    <property type="entry name" value="NTP-PPase_COG4997"/>
    <property type="match status" value="1"/>
</dbReference>
<organism evidence="2 3">
    <name type="scientific">Lactobacillus apis</name>
    <dbReference type="NCBI Taxonomy" id="303541"/>
    <lineage>
        <taxon>Bacteria</taxon>
        <taxon>Bacillati</taxon>
        <taxon>Bacillota</taxon>
        <taxon>Bacilli</taxon>
        <taxon>Lactobacillales</taxon>
        <taxon>Lactobacillaceae</taxon>
        <taxon>Lactobacillus</taxon>
    </lineage>
</organism>
<dbReference type="InterPro" id="IPR038735">
    <property type="entry name" value="MSMEG_1276-like_NTP-PPase_dom"/>
</dbReference>
<dbReference type="SUPFAM" id="SSF101386">
    <property type="entry name" value="all-alpha NTP pyrophosphatases"/>
    <property type="match status" value="1"/>
</dbReference>
<dbReference type="InterPro" id="IPR004518">
    <property type="entry name" value="MazG-like_dom"/>
</dbReference>
<keyword evidence="3" id="KW-1185">Reference proteome</keyword>
<dbReference type="HOGENOM" id="CLU_142081_1_1_9"/>
<feature type="domain" description="NTP pyrophosphohydrolase MazG-like" evidence="1">
    <location>
        <begin position="29"/>
        <end position="69"/>
    </location>
</feature>
<reference evidence="2 3" key="1">
    <citation type="submission" date="2015-01" db="EMBL/GenBank/DDBJ databases">
        <title>Comparative genomics of the lactic acid bacteria isolated from the honey bee gut.</title>
        <authorList>
            <person name="Ellegaard K.M."/>
            <person name="Tamarit D."/>
            <person name="Javelind E."/>
            <person name="Olofsson T."/>
            <person name="Andersson S.G."/>
            <person name="Vasquez A."/>
        </authorList>
    </citation>
    <scope>NUCLEOTIDE SEQUENCE [LARGE SCALE GENOMIC DNA]</scope>
    <source>
        <strain evidence="2 3">Hma11</strain>
    </source>
</reference>
<dbReference type="AlphaFoldDB" id="A0A0F4LR69"/>
<name>A0A0F4LR69_9LACO</name>
<evidence type="ECO:0000313" key="2">
    <source>
        <dbReference type="EMBL" id="KJY60076.1"/>
    </source>
</evidence>
<dbReference type="Pfam" id="PF03819">
    <property type="entry name" value="MazG"/>
    <property type="match status" value="1"/>
</dbReference>
<comment type="caution">
    <text evidence="2">The sequence shown here is derived from an EMBL/GenBank/DDBJ whole genome shotgun (WGS) entry which is preliminary data.</text>
</comment>
<proteinExistence type="predicted"/>
<dbReference type="PATRIC" id="fig|303541.3.peg.1558"/>
<dbReference type="STRING" id="303541.JF72_13860"/>
<evidence type="ECO:0000313" key="3">
    <source>
        <dbReference type="Proteomes" id="UP000033682"/>
    </source>
</evidence>
<dbReference type="Gene3D" id="1.10.287.1080">
    <property type="entry name" value="MazG-like"/>
    <property type="match status" value="1"/>
</dbReference>
<accession>A0A0F4LR69</accession>